<feature type="repeat" description="WD" evidence="1">
    <location>
        <begin position="612"/>
        <end position="653"/>
    </location>
</feature>
<evidence type="ECO:0000256" key="1">
    <source>
        <dbReference type="PROSITE-ProRule" id="PRU00221"/>
    </source>
</evidence>
<dbReference type="SMART" id="SM00320">
    <property type="entry name" value="WD40"/>
    <property type="match status" value="5"/>
</dbReference>
<evidence type="ECO:0000256" key="2">
    <source>
        <dbReference type="SAM" id="MobiDB-lite"/>
    </source>
</evidence>
<feature type="compositionally biased region" description="Low complexity" evidence="2">
    <location>
        <begin position="149"/>
        <end position="158"/>
    </location>
</feature>
<feature type="repeat" description="WD" evidence="1">
    <location>
        <begin position="486"/>
        <end position="518"/>
    </location>
</feature>
<comment type="caution">
    <text evidence="3">The sequence shown here is derived from an EMBL/GenBank/DDBJ whole genome shotgun (WGS) entry which is preliminary data.</text>
</comment>
<feature type="repeat" description="WD" evidence="1">
    <location>
        <begin position="570"/>
        <end position="611"/>
    </location>
</feature>
<feature type="region of interest" description="Disordered" evidence="2">
    <location>
        <begin position="27"/>
        <end position="160"/>
    </location>
</feature>
<name>A0A8J2LTZ5_9HEXA</name>
<gene>
    <name evidence="3" type="ORF">AFUS01_LOCUS45777</name>
</gene>
<dbReference type="PROSITE" id="PS50294">
    <property type="entry name" value="WD_REPEATS_REGION"/>
    <property type="match status" value="4"/>
</dbReference>
<evidence type="ECO:0008006" key="5">
    <source>
        <dbReference type="Google" id="ProtNLM"/>
    </source>
</evidence>
<keyword evidence="1" id="KW-0853">WD repeat</keyword>
<dbReference type="EMBL" id="CAJVCH010571072">
    <property type="protein sequence ID" value="CAG7836542.1"/>
    <property type="molecule type" value="Genomic_DNA"/>
</dbReference>
<proteinExistence type="predicted"/>
<evidence type="ECO:0000313" key="3">
    <source>
        <dbReference type="EMBL" id="CAG7836542.1"/>
    </source>
</evidence>
<sequence length="740" mass="83075">MSPYGLSYEVQGTVVILHNKKEFLATDTAEIEDVNGYYPDEEEEAQEYQEGYQSTGEEEDPFQGIEEGSNNQSRGYYDDSGSSEDSCDTGDSRSQSSDEEEYDDEGDMQNGMENGHENEEHMEVSNGDDAQEDEENQIQDDDDDDTSSSDETVSTSSSSHRRYVVKNVDYFAKQNVERYLKRRGFNVYEKPVTTIGLDQLVEDMKATLGGKGQHKLNAITFGANYDGQSMIDEIERFWEFYGRMKEEDLNLSMELKPMLIPMLIYFYNECLLSGVIEYAVKVFVQFAQNFYEESPSKESNVVLSLLANFSCTTNFQSANLANHPFMKYLKELDFEFTVNPWVFESLQKFVEESKLPVMANLLTNRFNIIVQPDDADPVAELTVEKEEVKENTQESAEDEELVQNEIHTVIDDLRSSLLPNLPSVLVYTTNGRAICGSISKHGSMIAYGMENAGIRIFEAPLLHGGLRSFVKFPAEEVGPGHSVKLLNGHSGAVNDLAFHPRAKYLFSVGEDAIMRIWDAHNNICRAVYRGHHCPVWTLDISGSGNMIATGSMDTTARIWVPERTDFVRLLVGHYFDVDCIKFHPNEAYVATGSVDKSVRLWSVADGNIVRMFTGSKGAVTSIAFHKNGKFIAAAGEDDLIRMWDLGEGKLICQLQGAPECRDLSFQNDMLAASFADNTIRIWNTRDALSGSSIIEPDNVENCDSKLFDSKTDSIVKLYYKNPAKLYCLGCSRNVKAATAR</sequence>
<feature type="repeat" description="WD" evidence="1">
    <location>
        <begin position="528"/>
        <end position="559"/>
    </location>
</feature>
<dbReference type="InterPro" id="IPR019775">
    <property type="entry name" value="WD40_repeat_CS"/>
</dbReference>
<feature type="compositionally biased region" description="Acidic residues" evidence="2">
    <location>
        <begin position="129"/>
        <end position="148"/>
    </location>
</feature>
<dbReference type="PANTHER" id="PTHR19879">
    <property type="entry name" value="TRANSCRIPTION INITIATION FACTOR TFIID"/>
    <property type="match status" value="1"/>
</dbReference>
<protein>
    <recommendedName>
        <fullName evidence="5">WD repeat-containing protein 55 homolog</fullName>
    </recommendedName>
</protein>
<dbReference type="PROSITE" id="PS50082">
    <property type="entry name" value="WD_REPEATS_2"/>
    <property type="match status" value="4"/>
</dbReference>
<organism evidence="3 4">
    <name type="scientific">Allacma fusca</name>
    <dbReference type="NCBI Taxonomy" id="39272"/>
    <lineage>
        <taxon>Eukaryota</taxon>
        <taxon>Metazoa</taxon>
        <taxon>Ecdysozoa</taxon>
        <taxon>Arthropoda</taxon>
        <taxon>Hexapoda</taxon>
        <taxon>Collembola</taxon>
        <taxon>Symphypleona</taxon>
        <taxon>Sminthuridae</taxon>
        <taxon>Allacma</taxon>
    </lineage>
</organism>
<feature type="compositionally biased region" description="Acidic residues" evidence="2">
    <location>
        <begin position="29"/>
        <end position="47"/>
    </location>
</feature>
<dbReference type="Proteomes" id="UP000708208">
    <property type="component" value="Unassembled WGS sequence"/>
</dbReference>
<dbReference type="Pfam" id="PF00400">
    <property type="entry name" value="WD40"/>
    <property type="match status" value="4"/>
</dbReference>
<evidence type="ECO:0000313" key="4">
    <source>
        <dbReference type="Proteomes" id="UP000708208"/>
    </source>
</evidence>
<dbReference type="OrthoDB" id="10266330at2759"/>
<accession>A0A8J2LTZ5</accession>
<feature type="compositionally biased region" description="Basic and acidic residues" evidence="2">
    <location>
        <begin position="114"/>
        <end position="123"/>
    </location>
</feature>
<dbReference type="PROSITE" id="PS00678">
    <property type="entry name" value="WD_REPEATS_1"/>
    <property type="match status" value="1"/>
</dbReference>
<dbReference type="InterPro" id="IPR001680">
    <property type="entry name" value="WD40_rpt"/>
</dbReference>
<dbReference type="AlphaFoldDB" id="A0A8J2LTZ5"/>
<keyword evidence="4" id="KW-1185">Reference proteome</keyword>
<dbReference type="GO" id="GO:0005669">
    <property type="term" value="C:transcription factor TFIID complex"/>
    <property type="evidence" value="ECO:0007669"/>
    <property type="project" value="TreeGrafter"/>
</dbReference>
<dbReference type="CDD" id="cd00200">
    <property type="entry name" value="WD40"/>
    <property type="match status" value="1"/>
</dbReference>
<feature type="compositionally biased region" description="Acidic residues" evidence="2">
    <location>
        <begin position="97"/>
        <end position="107"/>
    </location>
</feature>
<reference evidence="3" key="1">
    <citation type="submission" date="2021-06" db="EMBL/GenBank/DDBJ databases">
        <authorList>
            <person name="Hodson N. C."/>
            <person name="Mongue J. A."/>
            <person name="Jaron S. K."/>
        </authorList>
    </citation>
    <scope>NUCLEOTIDE SEQUENCE</scope>
</reference>
<dbReference type="GO" id="GO:0016251">
    <property type="term" value="F:RNA polymerase II general transcription initiation factor activity"/>
    <property type="evidence" value="ECO:0007669"/>
    <property type="project" value="TreeGrafter"/>
</dbReference>
<dbReference type="PANTHER" id="PTHR19879:SF7">
    <property type="entry name" value="PROTEASOMAL ATPASE-ASSOCIATED FACTOR 1"/>
    <property type="match status" value="1"/>
</dbReference>
<dbReference type="GO" id="GO:0006367">
    <property type="term" value="P:transcription initiation at RNA polymerase II promoter"/>
    <property type="evidence" value="ECO:0007669"/>
    <property type="project" value="TreeGrafter"/>
</dbReference>